<evidence type="ECO:0000256" key="1">
    <source>
        <dbReference type="ARBA" id="ARBA00023163"/>
    </source>
</evidence>
<reference evidence="3 4" key="1">
    <citation type="submission" date="2019-08" db="EMBL/GenBank/DDBJ databases">
        <title>Genomes of Antarctic Bizionia species.</title>
        <authorList>
            <person name="Bowman J.P."/>
        </authorList>
    </citation>
    <scope>NUCLEOTIDE SEQUENCE [LARGE SCALE GENOMIC DNA]</scope>
    <source>
        <strain evidence="3 4">HFD</strain>
    </source>
</reference>
<dbReference type="Pfam" id="PF02357">
    <property type="entry name" value="NusG"/>
    <property type="match status" value="1"/>
</dbReference>
<dbReference type="AlphaFoldDB" id="A0A8H2LFF7"/>
<dbReference type="NCBIfam" id="NF033644">
    <property type="entry name" value="antiterm_UpxY"/>
    <property type="match status" value="1"/>
</dbReference>
<keyword evidence="1" id="KW-0804">Transcription</keyword>
<dbReference type="GO" id="GO:0006354">
    <property type="term" value="P:DNA-templated transcription elongation"/>
    <property type="evidence" value="ECO:0007669"/>
    <property type="project" value="InterPro"/>
</dbReference>
<keyword evidence="4" id="KW-1185">Reference proteome</keyword>
<dbReference type="SUPFAM" id="SSF82679">
    <property type="entry name" value="N-utilization substance G protein NusG, N-terminal domain"/>
    <property type="match status" value="1"/>
</dbReference>
<dbReference type="Gene3D" id="3.30.70.940">
    <property type="entry name" value="NusG, N-terminal domain"/>
    <property type="match status" value="1"/>
</dbReference>
<comment type="caution">
    <text evidence="3">The sequence shown here is derived from an EMBL/GenBank/DDBJ whole genome shotgun (WGS) entry which is preliminary data.</text>
</comment>
<dbReference type="EMBL" id="VSKM01000016">
    <property type="protein sequence ID" value="TYB70650.1"/>
    <property type="molecule type" value="Genomic_DNA"/>
</dbReference>
<evidence type="ECO:0000313" key="4">
    <source>
        <dbReference type="Proteomes" id="UP000323324"/>
    </source>
</evidence>
<proteinExistence type="predicted"/>
<dbReference type="RefSeq" id="WP_148370720.1">
    <property type="nucleotide sequence ID" value="NZ_VSKM01000016.1"/>
</dbReference>
<name>A0A8H2LFF7_9FLAO</name>
<accession>A0A8H2LFF7</accession>
<sequence length="160" mass="18799">MLEKKWFVLYVKLNHEKKVEKRINAWSEDIVAFCPTRIEERVWSDRKKKIEVPLLPRMVFIHATEKERNRVFDIPFTMRYLYDQGEAGIVRDVEIAHLKSILETPNITSHTVETFTPGETLQLDTFGLENQEGTIVKTTKNNLWVVLRSVGFVVKLQINQ</sequence>
<organism evidence="3 4">
    <name type="scientific">Bizionia saleffrena</name>
    <dbReference type="NCBI Taxonomy" id="291189"/>
    <lineage>
        <taxon>Bacteria</taxon>
        <taxon>Pseudomonadati</taxon>
        <taxon>Bacteroidota</taxon>
        <taxon>Flavobacteriia</taxon>
        <taxon>Flavobacteriales</taxon>
        <taxon>Flavobacteriaceae</taxon>
        <taxon>Bizionia</taxon>
    </lineage>
</organism>
<evidence type="ECO:0000313" key="3">
    <source>
        <dbReference type="EMBL" id="TYB70650.1"/>
    </source>
</evidence>
<feature type="domain" description="NusG-like N-terminal" evidence="2">
    <location>
        <begin position="4"/>
        <end position="97"/>
    </location>
</feature>
<dbReference type="InterPro" id="IPR036735">
    <property type="entry name" value="NGN_dom_sf"/>
</dbReference>
<evidence type="ECO:0000259" key="2">
    <source>
        <dbReference type="Pfam" id="PF02357"/>
    </source>
</evidence>
<gene>
    <name evidence="3" type="ORF">ES676_12795</name>
</gene>
<dbReference type="Proteomes" id="UP000323324">
    <property type="component" value="Unassembled WGS sequence"/>
</dbReference>
<dbReference type="CDD" id="cd09895">
    <property type="entry name" value="NGN_SP_UpxY"/>
    <property type="match status" value="1"/>
</dbReference>
<dbReference type="InterPro" id="IPR006645">
    <property type="entry name" value="NGN-like_dom"/>
</dbReference>
<protein>
    <submittedName>
        <fullName evidence="3">UpxY family transcription antiterminator</fullName>
    </submittedName>
</protein>